<evidence type="ECO:0000313" key="2">
    <source>
        <dbReference type="Proteomes" id="UP000006048"/>
    </source>
</evidence>
<dbReference type="STRING" id="869212.Turpa_3168"/>
<dbReference type="GO" id="GO:0005886">
    <property type="term" value="C:plasma membrane"/>
    <property type="evidence" value="ECO:0007669"/>
    <property type="project" value="TreeGrafter"/>
</dbReference>
<dbReference type="EMBL" id="CP002959">
    <property type="protein sequence ID" value="AFM13807.1"/>
    <property type="molecule type" value="Genomic_DNA"/>
</dbReference>
<dbReference type="KEGG" id="tpx:Turpa_3168"/>
<protein>
    <submittedName>
        <fullName evidence="1">AsmA family protein</fullName>
    </submittedName>
</protein>
<dbReference type="GO" id="GO:0090313">
    <property type="term" value="P:regulation of protein targeting to membrane"/>
    <property type="evidence" value="ECO:0007669"/>
    <property type="project" value="TreeGrafter"/>
</dbReference>
<gene>
    <name evidence="1" type="ordered locus">Turpa_3168</name>
</gene>
<keyword evidence="2" id="KW-1185">Reference proteome</keyword>
<dbReference type="HOGENOM" id="CLU_403289_0_0_12"/>
<dbReference type="PANTHER" id="PTHR30441">
    <property type="entry name" value="DUF748 DOMAIN-CONTAINING PROTEIN"/>
    <property type="match status" value="1"/>
</dbReference>
<name>I4B950_TURPD</name>
<organism evidence="1 2">
    <name type="scientific">Turneriella parva (strain ATCC BAA-1111 / DSM 21527 / NCTC 11395 / H)</name>
    <name type="common">Leptospira parva</name>
    <dbReference type="NCBI Taxonomy" id="869212"/>
    <lineage>
        <taxon>Bacteria</taxon>
        <taxon>Pseudomonadati</taxon>
        <taxon>Spirochaetota</taxon>
        <taxon>Spirochaetia</taxon>
        <taxon>Leptospirales</taxon>
        <taxon>Leptospiraceae</taxon>
        <taxon>Turneriella</taxon>
    </lineage>
</organism>
<dbReference type="PANTHER" id="PTHR30441:SF4">
    <property type="entry name" value="PROTEIN ASMA"/>
    <property type="match status" value="1"/>
</dbReference>
<dbReference type="RefSeq" id="WP_014804307.1">
    <property type="nucleotide sequence ID" value="NC_018020.1"/>
</dbReference>
<reference evidence="1 2" key="1">
    <citation type="submission" date="2012-06" db="EMBL/GenBank/DDBJ databases">
        <title>The complete chromosome of genome of Turneriella parva DSM 21527.</title>
        <authorList>
            <consortium name="US DOE Joint Genome Institute (JGI-PGF)"/>
            <person name="Lucas S."/>
            <person name="Han J."/>
            <person name="Lapidus A."/>
            <person name="Bruce D."/>
            <person name="Goodwin L."/>
            <person name="Pitluck S."/>
            <person name="Peters L."/>
            <person name="Kyrpides N."/>
            <person name="Mavromatis K."/>
            <person name="Ivanova N."/>
            <person name="Mikhailova N."/>
            <person name="Chertkov O."/>
            <person name="Detter J.C."/>
            <person name="Tapia R."/>
            <person name="Han C."/>
            <person name="Land M."/>
            <person name="Hauser L."/>
            <person name="Markowitz V."/>
            <person name="Cheng J.-F."/>
            <person name="Hugenholtz P."/>
            <person name="Woyke T."/>
            <person name="Wu D."/>
            <person name="Gronow S."/>
            <person name="Wellnitz S."/>
            <person name="Brambilla E."/>
            <person name="Klenk H.-P."/>
            <person name="Eisen J.A."/>
        </authorList>
    </citation>
    <scope>NUCLEOTIDE SEQUENCE [LARGE SCALE GENOMIC DNA]</scope>
    <source>
        <strain evidence="2">ATCC BAA-1111 / DSM 21527 / NCTC 11395 / H</strain>
    </source>
</reference>
<accession>I4B950</accession>
<evidence type="ECO:0000313" key="1">
    <source>
        <dbReference type="EMBL" id="AFM13807.1"/>
    </source>
</evidence>
<sequence>MRRRTLLRWFLVALALLLMAAVAGVWYLRKNFSSEKIKAEISALAQKYSGFSLTVDEVDLTWSGDVRLRRICLKNPRMVSDRCFVSANIVSLDLALAPLLKKQVEVRGAHFDRLEVNFFTERPAGTKTDVGSWQGKNVAPEANIGESQRSGSDARFRLKSLRVTNGAILHEVRVLPIPLGKTSFEAKLDYAAERQRLTGAMQFADASRIDADLDIESANLIGFVRQIAAGQTVGEAHKTSGTLKCTGLNLGVFDSRLQTLNGSLAVKSSGQVITLKSETATIGVLQPLRLDLVWAGEVGIDIVKLALTSGQGKLTGPGLSLEYSELGVDQKQNLKVLFALAAELSALAGKISGAANIKGSLHLSGKYENSVPSAYLKATNLSVQRGGLPAVSAEVLNASLQGKNIAFSKQKLQLGGQPFEASANIQFAGGTPVASGNVDFKVLKPNQLFSGDKGTGAAIEFAPFSAQFMRTPAGIRLEKISTGFSRGTITGSYAYDTTAERHAARLTLSKIKTQDLSEALKLKATVFAVLDGRCDLVFAGENLDAIKKNVTGSLIAAIGRGKIKDSFLQKGILNGPLHKLEEKFSDTEFESAAIEASFNAGAVSLKKLSFDAGEFDVSMRAEAASGGQGKATLNFRFRSSFVENVANPLHMGIENLREGDYYNLPFACRGDVFSSACYVKNW</sequence>
<proteinExistence type="predicted"/>
<dbReference type="InterPro" id="IPR052894">
    <property type="entry name" value="AsmA-related"/>
</dbReference>
<dbReference type="AlphaFoldDB" id="I4B950"/>
<dbReference type="Proteomes" id="UP000006048">
    <property type="component" value="Chromosome"/>
</dbReference>
<dbReference type="PATRIC" id="fig|869212.3.peg.3197"/>